<evidence type="ECO:0000259" key="2">
    <source>
        <dbReference type="Pfam" id="PF04187"/>
    </source>
</evidence>
<dbReference type="Proteomes" id="UP000244911">
    <property type="component" value="Unassembled WGS sequence"/>
</dbReference>
<gene>
    <name evidence="3" type="ORF">ALP8811_00373</name>
</gene>
<feature type="chain" id="PRO_5015363489" description="Haem-binding uptake Tiki superfamily ChaN domain-containing protein" evidence="1">
    <location>
        <begin position="18"/>
        <end position="261"/>
    </location>
</feature>
<dbReference type="InterPro" id="IPR007314">
    <property type="entry name" value="Cofac_haem-bd_dom"/>
</dbReference>
<proteinExistence type="predicted"/>
<organism evidence="3 4">
    <name type="scientific">Aliiroseovarius pelagivivens</name>
    <dbReference type="NCBI Taxonomy" id="1639690"/>
    <lineage>
        <taxon>Bacteria</taxon>
        <taxon>Pseudomonadati</taxon>
        <taxon>Pseudomonadota</taxon>
        <taxon>Alphaproteobacteria</taxon>
        <taxon>Rhodobacterales</taxon>
        <taxon>Paracoccaceae</taxon>
        <taxon>Aliiroseovarius</taxon>
    </lineage>
</organism>
<dbReference type="SUPFAM" id="SSF159501">
    <property type="entry name" value="EreA/ChaN-like"/>
    <property type="match status" value="1"/>
</dbReference>
<protein>
    <recommendedName>
        <fullName evidence="2">Haem-binding uptake Tiki superfamily ChaN domain-containing protein</fullName>
    </recommendedName>
</protein>
<name>A0A2R8AH73_9RHOB</name>
<sequence>MKQLLLALTLIAAPAFAQQATLTSADLTRLKAADVIIVGEVHDNPTHHATQSQIVEAVAPVALVIEMLGQEDAEALAADPAGFADRWAATGWPDFRMYLPIFQAHDGPIIGAAVPRDVARATYADGVEAHFQGNAVAYGLTDALPEDQQAQRVELQFQAHCEAMPREMMGGMIEVQRLRDATLAAGVVQAVADADGSVVVITGNGHARKDWGVPAYLARVAPELTVISVGQGEDGVPPEGGFDIVLDALSPDRPDPCAQFK</sequence>
<feature type="domain" description="Haem-binding uptake Tiki superfamily ChaN" evidence="2">
    <location>
        <begin position="28"/>
        <end position="217"/>
    </location>
</feature>
<accession>A0A2R8AH73</accession>
<evidence type="ECO:0000313" key="3">
    <source>
        <dbReference type="EMBL" id="SPF75386.1"/>
    </source>
</evidence>
<dbReference type="CDD" id="cd14727">
    <property type="entry name" value="ChanN-like"/>
    <property type="match status" value="1"/>
</dbReference>
<dbReference type="OrthoDB" id="9795827at2"/>
<evidence type="ECO:0000313" key="4">
    <source>
        <dbReference type="Proteomes" id="UP000244911"/>
    </source>
</evidence>
<dbReference type="Gene3D" id="1.10.8.760">
    <property type="entry name" value="Haem-binding uptake, Tiki superfamily, ChaN, domain 2"/>
    <property type="match status" value="1"/>
</dbReference>
<dbReference type="Gene3D" id="3.40.50.11550">
    <property type="match status" value="1"/>
</dbReference>
<feature type="signal peptide" evidence="1">
    <location>
        <begin position="1"/>
        <end position="17"/>
    </location>
</feature>
<dbReference type="RefSeq" id="WP_108855492.1">
    <property type="nucleotide sequence ID" value="NZ_OMOI01000001.1"/>
</dbReference>
<reference evidence="3 4" key="1">
    <citation type="submission" date="2018-03" db="EMBL/GenBank/DDBJ databases">
        <authorList>
            <person name="Keele B.F."/>
        </authorList>
    </citation>
    <scope>NUCLEOTIDE SEQUENCE [LARGE SCALE GENOMIC DNA]</scope>
    <source>
        <strain evidence="3 4">CECT 8811</strain>
    </source>
</reference>
<evidence type="ECO:0000256" key="1">
    <source>
        <dbReference type="SAM" id="SignalP"/>
    </source>
</evidence>
<dbReference type="Pfam" id="PF04187">
    <property type="entry name" value="Cofac_haem_bdg"/>
    <property type="match status" value="1"/>
</dbReference>
<dbReference type="AlphaFoldDB" id="A0A2R8AH73"/>
<dbReference type="EMBL" id="OMOI01000001">
    <property type="protein sequence ID" value="SPF75386.1"/>
    <property type="molecule type" value="Genomic_DNA"/>
</dbReference>
<keyword evidence="4" id="KW-1185">Reference proteome</keyword>
<keyword evidence="1" id="KW-0732">Signal</keyword>